<reference evidence="2 3" key="1">
    <citation type="journal article" date="2018" name="New Phytol.">
        <title>Phylogenomics of Endogonaceae and evolution of mycorrhizas within Mucoromycota.</title>
        <authorList>
            <person name="Chang Y."/>
            <person name="Desiro A."/>
            <person name="Na H."/>
            <person name="Sandor L."/>
            <person name="Lipzen A."/>
            <person name="Clum A."/>
            <person name="Barry K."/>
            <person name="Grigoriev I.V."/>
            <person name="Martin F.M."/>
            <person name="Stajich J.E."/>
            <person name="Smith M.E."/>
            <person name="Bonito G."/>
            <person name="Spatafora J.W."/>
        </authorList>
    </citation>
    <scope>NUCLEOTIDE SEQUENCE [LARGE SCALE GENOMIC DNA]</scope>
    <source>
        <strain evidence="2 3">AD002</strain>
    </source>
</reference>
<dbReference type="EMBL" id="RBNJ01023866">
    <property type="protein sequence ID" value="RUS16749.1"/>
    <property type="molecule type" value="Genomic_DNA"/>
</dbReference>
<evidence type="ECO:0000313" key="2">
    <source>
        <dbReference type="EMBL" id="RUS16749.1"/>
    </source>
</evidence>
<proteinExistence type="predicted"/>
<accession>A0A433PGX7</accession>
<evidence type="ECO:0000256" key="1">
    <source>
        <dbReference type="SAM" id="Coils"/>
    </source>
</evidence>
<keyword evidence="3" id="KW-1185">Reference proteome</keyword>
<sequence length="52" mass="6212">MQLVINTLRADKENVLTGMNSLRKENEMVRSENDQMLRLIHQLQSELHRHQI</sequence>
<feature type="coiled-coil region" evidence="1">
    <location>
        <begin position="19"/>
        <end position="46"/>
    </location>
</feature>
<comment type="caution">
    <text evidence="2">The sequence shown here is derived from an EMBL/GenBank/DDBJ whole genome shotgun (WGS) entry which is preliminary data.</text>
</comment>
<evidence type="ECO:0000313" key="3">
    <source>
        <dbReference type="Proteomes" id="UP000274822"/>
    </source>
</evidence>
<dbReference type="AlphaFoldDB" id="A0A433PGX7"/>
<gene>
    <name evidence="2" type="ORF">BC938DRAFT_476478</name>
</gene>
<protein>
    <submittedName>
        <fullName evidence="2">Uncharacterized protein</fullName>
    </submittedName>
</protein>
<name>A0A433PGX7_9FUNG</name>
<dbReference type="Proteomes" id="UP000274822">
    <property type="component" value="Unassembled WGS sequence"/>
</dbReference>
<organism evidence="2 3">
    <name type="scientific">Jimgerdemannia flammicorona</name>
    <dbReference type="NCBI Taxonomy" id="994334"/>
    <lineage>
        <taxon>Eukaryota</taxon>
        <taxon>Fungi</taxon>
        <taxon>Fungi incertae sedis</taxon>
        <taxon>Mucoromycota</taxon>
        <taxon>Mucoromycotina</taxon>
        <taxon>Endogonomycetes</taxon>
        <taxon>Endogonales</taxon>
        <taxon>Endogonaceae</taxon>
        <taxon>Jimgerdemannia</taxon>
    </lineage>
</organism>
<keyword evidence="1" id="KW-0175">Coiled coil</keyword>